<dbReference type="AlphaFoldDB" id="A0A418V6B9"/>
<organism evidence="2 3">
    <name type="scientific">Deinococcus cavernae</name>
    <dbReference type="NCBI Taxonomy" id="2320857"/>
    <lineage>
        <taxon>Bacteria</taxon>
        <taxon>Thermotogati</taxon>
        <taxon>Deinococcota</taxon>
        <taxon>Deinococci</taxon>
        <taxon>Deinococcales</taxon>
        <taxon>Deinococcaceae</taxon>
        <taxon>Deinococcus</taxon>
    </lineage>
</organism>
<dbReference type="Proteomes" id="UP000286287">
    <property type="component" value="Unassembled WGS sequence"/>
</dbReference>
<dbReference type="RefSeq" id="WP_119762973.1">
    <property type="nucleotide sequence ID" value="NZ_QYUJ01000014.1"/>
</dbReference>
<keyword evidence="3" id="KW-1185">Reference proteome</keyword>
<dbReference type="EMBL" id="QYUJ01000014">
    <property type="protein sequence ID" value="RJF71619.1"/>
    <property type="molecule type" value="Genomic_DNA"/>
</dbReference>
<feature type="chain" id="PRO_5019486034" description="DUF4352 domain-containing protein" evidence="1">
    <location>
        <begin position="23"/>
        <end position="215"/>
    </location>
</feature>
<comment type="caution">
    <text evidence="2">The sequence shown here is derived from an EMBL/GenBank/DDBJ whole genome shotgun (WGS) entry which is preliminary data.</text>
</comment>
<evidence type="ECO:0000256" key="1">
    <source>
        <dbReference type="SAM" id="SignalP"/>
    </source>
</evidence>
<sequence>MKKAALLAALFILPAALPTALAAPVTLTLNGQPTTLNTTVLGGKTYILLDDLKKALTGAGGANQKASVEGCVGEWLFNGIVRMRVTKVEVTHQDKGDAYPGYAITAEFKNGVNETITLDDVGLVYNNAKTVTFADGNSWSDSRAGGWQDKTYAKIQQGGGTVMNFRIYSEEQYQTGQPVPAPQKFLVEVKNKSGSTKARYTVPDPSFRVNLTCRK</sequence>
<gene>
    <name evidence="2" type="ORF">D3875_08590</name>
</gene>
<proteinExistence type="predicted"/>
<evidence type="ECO:0000313" key="3">
    <source>
        <dbReference type="Proteomes" id="UP000286287"/>
    </source>
</evidence>
<name>A0A418V6B9_9DEIO</name>
<keyword evidence="1" id="KW-0732">Signal</keyword>
<dbReference type="OrthoDB" id="65354at2"/>
<accession>A0A418V6B9</accession>
<protein>
    <recommendedName>
        <fullName evidence="4">DUF4352 domain-containing protein</fullName>
    </recommendedName>
</protein>
<evidence type="ECO:0000313" key="2">
    <source>
        <dbReference type="EMBL" id="RJF71619.1"/>
    </source>
</evidence>
<reference evidence="2 3" key="1">
    <citation type="submission" date="2018-09" db="EMBL/GenBank/DDBJ databases">
        <authorList>
            <person name="Zhu H."/>
        </authorList>
    </citation>
    <scope>NUCLEOTIDE SEQUENCE [LARGE SCALE GENOMIC DNA]</scope>
    <source>
        <strain evidence="2 3">K2S05-167</strain>
    </source>
</reference>
<feature type="signal peptide" evidence="1">
    <location>
        <begin position="1"/>
        <end position="22"/>
    </location>
</feature>
<evidence type="ECO:0008006" key="4">
    <source>
        <dbReference type="Google" id="ProtNLM"/>
    </source>
</evidence>